<dbReference type="AlphaFoldDB" id="A0A9X7ZID9"/>
<dbReference type="Proteomes" id="UP000825008">
    <property type="component" value="Chromosome"/>
</dbReference>
<evidence type="ECO:0000313" key="2">
    <source>
        <dbReference type="Proteomes" id="UP000825008"/>
    </source>
</evidence>
<accession>A0A9X7ZID9</accession>
<evidence type="ECO:0000313" key="1">
    <source>
        <dbReference type="EMBL" id="QZA08508.1"/>
    </source>
</evidence>
<organism evidence="1 2">
    <name type="scientific">Mycolicibacter heraklionensis</name>
    <dbReference type="NCBI Taxonomy" id="512402"/>
    <lineage>
        <taxon>Bacteria</taxon>
        <taxon>Bacillati</taxon>
        <taxon>Actinomycetota</taxon>
        <taxon>Actinomycetes</taxon>
        <taxon>Mycobacteriales</taxon>
        <taxon>Mycobacteriaceae</taxon>
        <taxon>Mycolicibacter</taxon>
    </lineage>
</organism>
<gene>
    <name evidence="1" type="primary">gjpA</name>
    <name evidence="1" type="ORF">K3U94_04150</name>
</gene>
<protein>
    <submittedName>
        <fullName evidence="1">Outer membrane porin GjpA</fullName>
    </submittedName>
</protein>
<reference evidence="1" key="1">
    <citation type="submission" date="2021-08" db="EMBL/GenBank/DDBJ databases">
        <title>Whole genome sequencing of non-tuberculosis mycobacteria type-strains.</title>
        <authorList>
            <person name="Igarashi Y."/>
            <person name="Osugi A."/>
            <person name="Mitarai S."/>
        </authorList>
    </citation>
    <scope>NUCLEOTIDE SEQUENCE</scope>
    <source>
        <strain evidence="1">JCM 30995</strain>
    </source>
</reference>
<dbReference type="InterPro" id="IPR049934">
    <property type="entry name" value="GjpA-like"/>
</dbReference>
<dbReference type="EMBL" id="CP080997">
    <property type="protein sequence ID" value="QZA08508.1"/>
    <property type="molecule type" value="Genomic_DNA"/>
</dbReference>
<dbReference type="RefSeq" id="WP_220695674.1">
    <property type="nucleotide sequence ID" value="NZ_CP080997.1"/>
</dbReference>
<dbReference type="NCBIfam" id="NF033942">
    <property type="entry name" value="GjpA"/>
    <property type="match status" value="1"/>
</dbReference>
<dbReference type="KEGG" id="mher:K3U94_04150"/>
<sequence length="328" mass="33852">MELTTRPLIAAGIAAIGAGLITTAPPAPTLPGSQSPAVQLVADTDFFTLWADVLDRAFTNITALGTEWVTPPLPIVQQVVANQVGFLQDFLNNPGDIFNIVGQMWSNLVAGVTAPFEADTNLLDPAHRLVFATLSSLLSPDDKLAAWLVDFSAWPVSGLLAGTLGALVSPWLELRDSISSMIGAIGDRDWSGAWNDLIDIPAHMIDGGLNGYGTVDLTDLLVPLLPDLPVGTIRSVSIDLGGLLSPGGPLFGNIGADVCTTLPIVGCVSVPPFPITGLGSGPLGSLIEISHTIAQALGWDGTGNPIDALLNDVTDASGSADAWAVLGL</sequence>
<name>A0A9X7ZID9_9MYCO</name>
<proteinExistence type="predicted"/>